<accession>A0A401FUR2</accession>
<reference evidence="2" key="1">
    <citation type="submission" date="2017-11" db="EMBL/GenBank/DDBJ databases">
        <authorList>
            <person name="Watanabe M."/>
            <person name="Kojima H."/>
        </authorList>
    </citation>
    <scope>NUCLEOTIDE SEQUENCE [LARGE SCALE GENOMIC DNA]</scope>
    <source>
        <strain evidence="2">Tokyo 01</strain>
    </source>
</reference>
<comment type="caution">
    <text evidence="1">The sequence shown here is derived from an EMBL/GenBank/DDBJ whole genome shotgun (WGS) entry which is preliminary data.</text>
</comment>
<protein>
    <submittedName>
        <fullName evidence="1">DUF523 domain-containing protein</fullName>
    </submittedName>
</protein>
<name>A0A401FUR2_9BACT</name>
<dbReference type="EMBL" id="BEXT01000001">
    <property type="protein sequence ID" value="GBC60695.1"/>
    <property type="molecule type" value="Genomic_DNA"/>
</dbReference>
<evidence type="ECO:0000313" key="1">
    <source>
        <dbReference type="EMBL" id="GBC60695.1"/>
    </source>
</evidence>
<organism evidence="1 2">
    <name type="scientific">Desulfonema ishimotonii</name>
    <dbReference type="NCBI Taxonomy" id="45657"/>
    <lineage>
        <taxon>Bacteria</taxon>
        <taxon>Pseudomonadati</taxon>
        <taxon>Thermodesulfobacteriota</taxon>
        <taxon>Desulfobacteria</taxon>
        <taxon>Desulfobacterales</taxon>
        <taxon>Desulfococcaceae</taxon>
        <taxon>Desulfonema</taxon>
    </lineage>
</organism>
<gene>
    <name evidence="1" type="ORF">DENIS_1652</name>
</gene>
<dbReference type="Proteomes" id="UP000288096">
    <property type="component" value="Unassembled WGS sequence"/>
</dbReference>
<evidence type="ECO:0000313" key="2">
    <source>
        <dbReference type="Proteomes" id="UP000288096"/>
    </source>
</evidence>
<sequence>MVRLLLSAIACSTPIPKSPLASYSGVLKEAITPLFIGLGIGLEATYLGMNRWGMTREQYDHPNFRRHCREILNVSVDQIEAFSSSGYEFLGVLGVNGSPNCGVDKTCVGFSGGEIASVRMVAEQLKKNRYVKKAGVFMAVLMGMLEERNLSLRFIGVNEENPTCLVCDH</sequence>
<dbReference type="AlphaFoldDB" id="A0A401FUR2"/>
<dbReference type="OrthoDB" id="5420310at2"/>
<keyword evidence="2" id="KW-1185">Reference proteome</keyword>
<dbReference type="RefSeq" id="WP_124328079.1">
    <property type="nucleotide sequence ID" value="NZ_BEXT01000001.1"/>
</dbReference>
<reference evidence="2" key="2">
    <citation type="submission" date="2019-01" db="EMBL/GenBank/DDBJ databases">
        <title>Genome sequence of Desulfonema ishimotonii strain Tokyo 01.</title>
        <authorList>
            <person name="Fukui M."/>
        </authorList>
    </citation>
    <scope>NUCLEOTIDE SEQUENCE [LARGE SCALE GENOMIC DNA]</scope>
    <source>
        <strain evidence="2">Tokyo 01</strain>
    </source>
</reference>
<proteinExistence type="predicted"/>